<sequence>MDFPNDAKPDMSAADGADNDHPPPAAAPTPDRVDYDTAAPGTAATPPKRMGSSPPPSPADVSRASVWNSSGCRSGEETPAVGSMVRKISGGGTQRPAPEGGNLHFMERQVRHRMRKAVGSVAGLVIDEVGIGESEDEDAFVTPQLAPTLSARKSRSTSQAPGARGRTTSVAPRAGARCRSVSIAARNGTGGSLFGDNGGGRGFGAAAAASAAANSLGAVAEDNEAGDEDDEGGQESRIFKPEYHRFSRVSAATGDCSRPKRRSTVSMVPADAAVRDIPKRRSTMTLGAGQAAP</sequence>
<dbReference type="Proteomes" id="UP000798662">
    <property type="component" value="Chromosome 1"/>
</dbReference>
<protein>
    <submittedName>
        <fullName evidence="1">Uncharacterized protein</fullName>
    </submittedName>
</protein>
<gene>
    <name evidence="1" type="ORF">I4F81_005060</name>
</gene>
<reference evidence="1" key="1">
    <citation type="submission" date="2019-11" db="EMBL/GenBank/DDBJ databases">
        <title>Nori genome reveals adaptations in red seaweeds to the harsh intertidal environment.</title>
        <authorList>
            <person name="Wang D."/>
            <person name="Mao Y."/>
        </authorList>
    </citation>
    <scope>NUCLEOTIDE SEQUENCE</scope>
    <source>
        <tissue evidence="1">Gametophyte</tissue>
    </source>
</reference>
<name>A0ACC3BX76_PYRYE</name>
<evidence type="ECO:0000313" key="2">
    <source>
        <dbReference type="Proteomes" id="UP000798662"/>
    </source>
</evidence>
<comment type="caution">
    <text evidence="1">The sequence shown here is derived from an EMBL/GenBank/DDBJ whole genome shotgun (WGS) entry which is preliminary data.</text>
</comment>
<evidence type="ECO:0000313" key="1">
    <source>
        <dbReference type="EMBL" id="KAK1862492.1"/>
    </source>
</evidence>
<organism evidence="1 2">
    <name type="scientific">Pyropia yezoensis</name>
    <name type="common">Susabi-nori</name>
    <name type="synonym">Porphyra yezoensis</name>
    <dbReference type="NCBI Taxonomy" id="2788"/>
    <lineage>
        <taxon>Eukaryota</taxon>
        <taxon>Rhodophyta</taxon>
        <taxon>Bangiophyceae</taxon>
        <taxon>Bangiales</taxon>
        <taxon>Bangiaceae</taxon>
        <taxon>Pyropia</taxon>
    </lineage>
</organism>
<keyword evidence="2" id="KW-1185">Reference proteome</keyword>
<accession>A0ACC3BX76</accession>
<proteinExistence type="predicted"/>
<dbReference type="EMBL" id="CM020618">
    <property type="protein sequence ID" value="KAK1862492.1"/>
    <property type="molecule type" value="Genomic_DNA"/>
</dbReference>